<name>A0ABV5VR51_9BACL</name>
<evidence type="ECO:0000313" key="2">
    <source>
        <dbReference type="Proteomes" id="UP001589619"/>
    </source>
</evidence>
<dbReference type="RefSeq" id="WP_344904912.1">
    <property type="nucleotide sequence ID" value="NZ_BAAAYO010000002.1"/>
</dbReference>
<keyword evidence="2" id="KW-1185">Reference proteome</keyword>
<dbReference type="EMBL" id="JBHMAG010000004">
    <property type="protein sequence ID" value="MFB9750746.1"/>
    <property type="molecule type" value="Genomic_DNA"/>
</dbReference>
<protein>
    <recommendedName>
        <fullName evidence="3">SGNH/GDSL hydrolase family protein</fullName>
    </recommendedName>
</protein>
<sequence>MKAVKYVIVYLIALQLLLPLAFSLPDVYHNRMDYKLMLDNNNMHDIDAVLQQVKRDIDKNAGDDYIIVLGDSIFYGSPGNSDQPFNVFLQQKPGAPTIYNLAFPAMQIGDFYAMLLKLDHFGIGTDRLLFNIRYASFIPREPGPRGVFWLAEDLRKLDPEAYRHILPQLEAADFKTPDDPYAYFQRALHEDWLPLLSLMRYKDYFRDNLYEWWLTTVRRQQLPDDALDDSRAWYIKKEWQESLGINYNEFLSDPQLVASFTDKPLDLTEANWDVYFLNKILARQQGKQTWVVLSGTNHDLMKEAVSKPGYKTNLDAIDRMMATKNVIYINMEGVMEGDFFSDHTHFTPEGNARLADLLWPYVQQRK</sequence>
<proteinExistence type="predicted"/>
<accession>A0ABV5VR51</accession>
<dbReference type="InterPro" id="IPR036514">
    <property type="entry name" value="SGNH_hydro_sf"/>
</dbReference>
<dbReference type="SUPFAM" id="SSF52266">
    <property type="entry name" value="SGNH hydrolase"/>
    <property type="match status" value="1"/>
</dbReference>
<dbReference type="Proteomes" id="UP001589619">
    <property type="component" value="Unassembled WGS sequence"/>
</dbReference>
<dbReference type="Gene3D" id="3.40.50.1110">
    <property type="entry name" value="SGNH hydrolase"/>
    <property type="match status" value="1"/>
</dbReference>
<comment type="caution">
    <text evidence="1">The sequence shown here is derived from an EMBL/GenBank/DDBJ whole genome shotgun (WGS) entry which is preliminary data.</text>
</comment>
<evidence type="ECO:0000313" key="1">
    <source>
        <dbReference type="EMBL" id="MFB9750746.1"/>
    </source>
</evidence>
<evidence type="ECO:0008006" key="3">
    <source>
        <dbReference type="Google" id="ProtNLM"/>
    </source>
</evidence>
<gene>
    <name evidence="1" type="ORF">ACFFNY_04090</name>
</gene>
<reference evidence="1 2" key="1">
    <citation type="submission" date="2024-09" db="EMBL/GenBank/DDBJ databases">
        <authorList>
            <person name="Sun Q."/>
            <person name="Mori K."/>
        </authorList>
    </citation>
    <scope>NUCLEOTIDE SEQUENCE [LARGE SCALE GENOMIC DNA]</scope>
    <source>
        <strain evidence="1 2">JCM 12520</strain>
    </source>
</reference>
<organism evidence="1 2">
    <name type="scientific">Paenibacillus hodogayensis</name>
    <dbReference type="NCBI Taxonomy" id="279208"/>
    <lineage>
        <taxon>Bacteria</taxon>
        <taxon>Bacillati</taxon>
        <taxon>Bacillota</taxon>
        <taxon>Bacilli</taxon>
        <taxon>Bacillales</taxon>
        <taxon>Paenibacillaceae</taxon>
        <taxon>Paenibacillus</taxon>
    </lineage>
</organism>